<keyword evidence="2" id="KW-1185">Reference proteome</keyword>
<evidence type="ECO:0000313" key="2">
    <source>
        <dbReference type="Proteomes" id="UP000193240"/>
    </source>
</evidence>
<dbReference type="Proteomes" id="UP000193240">
    <property type="component" value="Unassembled WGS sequence"/>
</dbReference>
<sequence>MGHSRTHKEFKKAKVAMVKYVDNMKIPDFYFKTAGSWHQYHSDNKSTTDEPKYLVMVWHTAMQAAFININYEPDAEGNPLSDAAIVNDLRRVFKLDP</sequence>
<accession>A0A1Y2LJF1</accession>
<proteinExistence type="predicted"/>
<gene>
    <name evidence="1" type="ORF">B5807_11581</name>
</gene>
<organism evidence="1 2">
    <name type="scientific">Epicoccum nigrum</name>
    <name type="common">Soil fungus</name>
    <name type="synonym">Epicoccum purpurascens</name>
    <dbReference type="NCBI Taxonomy" id="105696"/>
    <lineage>
        <taxon>Eukaryota</taxon>
        <taxon>Fungi</taxon>
        <taxon>Dikarya</taxon>
        <taxon>Ascomycota</taxon>
        <taxon>Pezizomycotina</taxon>
        <taxon>Dothideomycetes</taxon>
        <taxon>Pleosporomycetidae</taxon>
        <taxon>Pleosporales</taxon>
        <taxon>Pleosporineae</taxon>
        <taxon>Didymellaceae</taxon>
        <taxon>Epicoccum</taxon>
    </lineage>
</organism>
<evidence type="ECO:0000313" key="1">
    <source>
        <dbReference type="EMBL" id="OSS43729.1"/>
    </source>
</evidence>
<dbReference type="EMBL" id="KZ107862">
    <property type="protein sequence ID" value="OSS43729.1"/>
    <property type="molecule type" value="Genomic_DNA"/>
</dbReference>
<dbReference type="AlphaFoldDB" id="A0A1Y2LJF1"/>
<name>A0A1Y2LJF1_EPING</name>
<reference evidence="1 2" key="1">
    <citation type="journal article" date="2017" name="Genome Announc.">
        <title>Genome sequence of the saprophytic ascomycete Epicoccum nigrum ICMP 19927 strain isolated from New Zealand.</title>
        <authorList>
            <person name="Fokin M."/>
            <person name="Fleetwood D."/>
            <person name="Weir B.S."/>
            <person name="Villas-Boas S.G."/>
        </authorList>
    </citation>
    <scope>NUCLEOTIDE SEQUENCE [LARGE SCALE GENOMIC DNA]</scope>
    <source>
        <strain evidence="1 2">ICMP 19927</strain>
    </source>
</reference>
<dbReference type="InParanoid" id="A0A1Y2LJF1"/>
<protein>
    <submittedName>
        <fullName evidence="1">Uncharacterized protein</fullName>
    </submittedName>
</protein>